<dbReference type="PANTHER" id="PTHR28525">
    <property type="entry name" value="REACTIVE OXYGEN SPECIES MODULATOR 1"/>
    <property type="match status" value="1"/>
</dbReference>
<evidence type="ECO:0000313" key="11">
    <source>
        <dbReference type="Proteomes" id="UP000269945"/>
    </source>
</evidence>
<dbReference type="GO" id="GO:0045039">
    <property type="term" value="P:protein insertion into mitochondrial inner membrane"/>
    <property type="evidence" value="ECO:0007669"/>
    <property type="project" value="TreeGrafter"/>
</dbReference>
<comment type="subcellular location">
    <subcellularLocation>
        <location evidence="1">Membrane</location>
    </subcellularLocation>
</comment>
<evidence type="ECO:0000256" key="2">
    <source>
        <dbReference type="ARBA" id="ARBA00007839"/>
    </source>
</evidence>
<organism evidence="10 11">
    <name type="scientific">Gulo gulo</name>
    <name type="common">Wolverine</name>
    <name type="synonym">Gluton</name>
    <dbReference type="NCBI Taxonomy" id="48420"/>
    <lineage>
        <taxon>Eukaryota</taxon>
        <taxon>Metazoa</taxon>
        <taxon>Chordata</taxon>
        <taxon>Craniata</taxon>
        <taxon>Vertebrata</taxon>
        <taxon>Euteleostomi</taxon>
        <taxon>Mammalia</taxon>
        <taxon>Eutheria</taxon>
        <taxon>Laurasiatheria</taxon>
        <taxon>Carnivora</taxon>
        <taxon>Caniformia</taxon>
        <taxon>Musteloidea</taxon>
        <taxon>Mustelidae</taxon>
        <taxon>Guloninae</taxon>
        <taxon>Gulo</taxon>
    </lineage>
</organism>
<comment type="function">
    <text evidence="7">Has antibacterial activity against a variety of bacteria including S.aureus, P.aeruginosa and M.tuberculosis. Acts by inducing bacterial membrane breakage.</text>
</comment>
<dbReference type="GO" id="GO:0005744">
    <property type="term" value="C:TIM23 mitochondrial import inner membrane translocase complex"/>
    <property type="evidence" value="ECO:0007669"/>
    <property type="project" value="TreeGrafter"/>
</dbReference>
<dbReference type="InterPro" id="IPR018450">
    <property type="entry name" value="Romo1/Mgr2"/>
</dbReference>
<comment type="similarity">
    <text evidence="2">Belongs to the MGR2 family.</text>
</comment>
<keyword evidence="6" id="KW-0472">Membrane</keyword>
<keyword evidence="5" id="KW-1133">Transmembrane helix</keyword>
<dbReference type="Pfam" id="PF10247">
    <property type="entry name" value="Romo1"/>
    <property type="match status" value="1"/>
</dbReference>
<proteinExistence type="inferred from homology"/>
<evidence type="ECO:0000313" key="10">
    <source>
        <dbReference type="EMBL" id="VCX40694.1"/>
    </source>
</evidence>
<dbReference type="AlphaFoldDB" id="A0A9X9MAG0"/>
<name>A0A9X9MAG0_GULGU</name>
<evidence type="ECO:0000256" key="9">
    <source>
        <dbReference type="ARBA" id="ARBA00032686"/>
    </source>
</evidence>
<protein>
    <recommendedName>
        <fullName evidence="3">Reactive oxygen species modulator 1</fullName>
    </recommendedName>
    <alternativeName>
        <fullName evidence="9">Protein MGR2 homolog</fullName>
    </alternativeName>
</protein>
<reference evidence="10 11" key="1">
    <citation type="submission" date="2018-10" db="EMBL/GenBank/DDBJ databases">
        <authorList>
            <person name="Ekblom R."/>
            <person name="Jareborg N."/>
        </authorList>
    </citation>
    <scope>NUCLEOTIDE SEQUENCE [LARGE SCALE GENOMIC DNA]</scope>
    <source>
        <tissue evidence="10">Muscle</tissue>
    </source>
</reference>
<evidence type="ECO:0000256" key="7">
    <source>
        <dbReference type="ARBA" id="ARBA00025225"/>
    </source>
</evidence>
<evidence type="ECO:0000256" key="1">
    <source>
        <dbReference type="ARBA" id="ARBA00004370"/>
    </source>
</evidence>
<evidence type="ECO:0000256" key="4">
    <source>
        <dbReference type="ARBA" id="ARBA00022692"/>
    </source>
</evidence>
<comment type="function">
    <text evidence="8">Induces production of reactive oxygen species (ROS) which are necessary for cell proliferation. May play a role in inducing oxidative DNA damage and replicative senescence. May play a role in the coordination of mitochondrial morphology and cell proliferation.</text>
</comment>
<evidence type="ECO:0000256" key="8">
    <source>
        <dbReference type="ARBA" id="ARBA00025243"/>
    </source>
</evidence>
<keyword evidence="11" id="KW-1185">Reference proteome</keyword>
<sequence>MGIVAGVLFYTFSCLRISMQDRELMCVIGKTMKSGDTFDTFTAIGMGI</sequence>
<gene>
    <name evidence="10" type="ORF">BN2614_LOCUS1</name>
</gene>
<accession>A0A9X9MAG0</accession>
<dbReference type="EMBL" id="CYRY02045321">
    <property type="protein sequence ID" value="VCX40694.1"/>
    <property type="molecule type" value="Genomic_DNA"/>
</dbReference>
<evidence type="ECO:0000256" key="6">
    <source>
        <dbReference type="ARBA" id="ARBA00023136"/>
    </source>
</evidence>
<evidence type="ECO:0000256" key="5">
    <source>
        <dbReference type="ARBA" id="ARBA00022989"/>
    </source>
</evidence>
<comment type="caution">
    <text evidence="10">The sequence shown here is derived from an EMBL/GenBank/DDBJ whole genome shotgun (WGS) entry which is preliminary data.</text>
</comment>
<keyword evidence="4" id="KW-0812">Transmembrane</keyword>
<dbReference type="Proteomes" id="UP000269945">
    <property type="component" value="Unassembled WGS sequence"/>
</dbReference>
<dbReference type="GO" id="GO:0030150">
    <property type="term" value="P:protein import into mitochondrial matrix"/>
    <property type="evidence" value="ECO:0007669"/>
    <property type="project" value="TreeGrafter"/>
</dbReference>
<dbReference type="PANTHER" id="PTHR28525:SF1">
    <property type="entry name" value="REACTIVE OXYGEN SPECIES MODULATOR 1"/>
    <property type="match status" value="1"/>
</dbReference>
<evidence type="ECO:0000256" key="3">
    <source>
        <dbReference type="ARBA" id="ARBA00016275"/>
    </source>
</evidence>